<protein>
    <submittedName>
        <fullName evidence="1">Uncharacterized protein</fullName>
    </submittedName>
</protein>
<gene>
    <name evidence="1" type="ORF">HICCMSTLAB_LOCUS2043</name>
</gene>
<evidence type="ECO:0000313" key="1">
    <source>
        <dbReference type="EMBL" id="CAG5076062.1"/>
    </source>
</evidence>
<dbReference type="EMBL" id="CAJNRD030001116">
    <property type="protein sequence ID" value="CAG5076062.1"/>
    <property type="molecule type" value="Genomic_DNA"/>
</dbReference>
<comment type="caution">
    <text evidence="1">The sequence shown here is derived from an EMBL/GenBank/DDBJ whole genome shotgun (WGS) entry which is preliminary data.</text>
</comment>
<proteinExistence type="predicted"/>
<dbReference type="Proteomes" id="UP000786811">
    <property type="component" value="Unassembled WGS sequence"/>
</dbReference>
<sequence>MNSTDFWMTIPENYRYFSFRRAGRRLVDDWKLKDTLGIHRGGILLATLDPSFGKCTVDNLKNCQVQREC</sequence>
<accession>A0A8J2EDC9</accession>
<name>A0A8J2EDC9_COTCN</name>
<dbReference type="AlphaFoldDB" id="A0A8J2EDC9"/>
<organism evidence="1 2">
    <name type="scientific">Cotesia congregata</name>
    <name type="common">Parasitoid wasp</name>
    <name type="synonym">Apanteles congregatus</name>
    <dbReference type="NCBI Taxonomy" id="51543"/>
    <lineage>
        <taxon>Eukaryota</taxon>
        <taxon>Metazoa</taxon>
        <taxon>Ecdysozoa</taxon>
        <taxon>Arthropoda</taxon>
        <taxon>Hexapoda</taxon>
        <taxon>Insecta</taxon>
        <taxon>Pterygota</taxon>
        <taxon>Neoptera</taxon>
        <taxon>Endopterygota</taxon>
        <taxon>Hymenoptera</taxon>
        <taxon>Apocrita</taxon>
        <taxon>Ichneumonoidea</taxon>
        <taxon>Braconidae</taxon>
        <taxon>Microgastrinae</taxon>
        <taxon>Cotesia</taxon>
    </lineage>
</organism>
<reference evidence="1" key="1">
    <citation type="submission" date="2021-04" db="EMBL/GenBank/DDBJ databases">
        <authorList>
            <person name="Chebbi M.A.C M."/>
        </authorList>
    </citation>
    <scope>NUCLEOTIDE SEQUENCE</scope>
</reference>
<keyword evidence="2" id="KW-1185">Reference proteome</keyword>
<evidence type="ECO:0000313" key="2">
    <source>
        <dbReference type="Proteomes" id="UP000786811"/>
    </source>
</evidence>